<evidence type="ECO:0000256" key="8">
    <source>
        <dbReference type="RuleBase" id="RU363019"/>
    </source>
</evidence>
<dbReference type="SUPFAM" id="SSF50891">
    <property type="entry name" value="Cyclophilin-like"/>
    <property type="match status" value="1"/>
</dbReference>
<feature type="domain" description="PPIase cyclophilin-type" evidence="9">
    <location>
        <begin position="10"/>
        <end position="173"/>
    </location>
</feature>
<dbReference type="EC" id="5.2.1.8" evidence="8"/>
<dbReference type="Pfam" id="PF00160">
    <property type="entry name" value="Pro_isomerase"/>
    <property type="match status" value="1"/>
</dbReference>
<dbReference type="Gene3D" id="2.40.100.10">
    <property type="entry name" value="Cyclophilin-like"/>
    <property type="match status" value="1"/>
</dbReference>
<keyword evidence="5" id="KW-0963">Cytoplasm</keyword>
<reference evidence="10 11" key="1">
    <citation type="submission" date="2019-09" db="EMBL/GenBank/DDBJ databases">
        <title>Actinomadura physcomitrii sp. nov., a novel actinomycete isolated from moss [Physcomitrium sphaericum (Ludw) Fuernr].</title>
        <authorList>
            <person name="Zhuang X."/>
            <person name="Liu C."/>
        </authorList>
    </citation>
    <scope>NUCLEOTIDE SEQUENCE [LARGE SCALE GENOMIC DNA]</scope>
    <source>
        <strain evidence="10 11">HMC1</strain>
    </source>
</reference>
<evidence type="ECO:0000256" key="1">
    <source>
        <dbReference type="ARBA" id="ARBA00000971"/>
    </source>
</evidence>
<evidence type="ECO:0000256" key="4">
    <source>
        <dbReference type="ARBA" id="ARBA00007365"/>
    </source>
</evidence>
<comment type="subcellular location">
    <subcellularLocation>
        <location evidence="3">Cytoplasm</location>
    </subcellularLocation>
</comment>
<dbReference type="AlphaFoldDB" id="A0A6H9YGA8"/>
<dbReference type="CDD" id="cd00317">
    <property type="entry name" value="cyclophilin"/>
    <property type="match status" value="1"/>
</dbReference>
<name>A0A6H9YGA8_9ACTN</name>
<evidence type="ECO:0000256" key="6">
    <source>
        <dbReference type="ARBA" id="ARBA00023110"/>
    </source>
</evidence>
<comment type="similarity">
    <text evidence="4 8">Belongs to the cyclophilin-type PPIase family.</text>
</comment>
<keyword evidence="11" id="KW-1185">Reference proteome</keyword>
<evidence type="ECO:0000313" key="11">
    <source>
        <dbReference type="Proteomes" id="UP000468735"/>
    </source>
</evidence>
<keyword evidence="6 8" id="KW-0697">Rotamase</keyword>
<dbReference type="EMBL" id="WBMT01000015">
    <property type="protein sequence ID" value="KAB2344734.1"/>
    <property type="molecule type" value="Genomic_DNA"/>
</dbReference>
<dbReference type="FunFam" id="2.40.100.10:FF:000028">
    <property type="entry name" value="Peptidyl-prolyl cis-trans isomerase"/>
    <property type="match status" value="1"/>
</dbReference>
<dbReference type="PROSITE" id="PS00170">
    <property type="entry name" value="CSA_PPIASE_1"/>
    <property type="match status" value="1"/>
</dbReference>
<dbReference type="GO" id="GO:0006457">
    <property type="term" value="P:protein folding"/>
    <property type="evidence" value="ECO:0007669"/>
    <property type="project" value="InterPro"/>
</dbReference>
<gene>
    <name evidence="10" type="ORF">F8566_29435</name>
</gene>
<organism evidence="10 11">
    <name type="scientific">Actinomadura rudentiformis</name>
    <dbReference type="NCBI Taxonomy" id="359158"/>
    <lineage>
        <taxon>Bacteria</taxon>
        <taxon>Bacillati</taxon>
        <taxon>Actinomycetota</taxon>
        <taxon>Actinomycetes</taxon>
        <taxon>Streptosporangiales</taxon>
        <taxon>Thermomonosporaceae</taxon>
        <taxon>Actinomadura</taxon>
    </lineage>
</organism>
<keyword evidence="7 8" id="KW-0413">Isomerase</keyword>
<dbReference type="PROSITE" id="PS50072">
    <property type="entry name" value="CSA_PPIASE_2"/>
    <property type="match status" value="1"/>
</dbReference>
<dbReference type="GO" id="GO:0005737">
    <property type="term" value="C:cytoplasm"/>
    <property type="evidence" value="ECO:0007669"/>
    <property type="project" value="UniProtKB-SubCell"/>
</dbReference>
<dbReference type="InterPro" id="IPR029000">
    <property type="entry name" value="Cyclophilin-like_dom_sf"/>
</dbReference>
<dbReference type="InterPro" id="IPR020892">
    <property type="entry name" value="Cyclophilin-type_PPIase_CS"/>
</dbReference>
<dbReference type="OrthoDB" id="9807797at2"/>
<evidence type="ECO:0000256" key="5">
    <source>
        <dbReference type="ARBA" id="ARBA00022490"/>
    </source>
</evidence>
<dbReference type="PANTHER" id="PTHR45625">
    <property type="entry name" value="PEPTIDYL-PROLYL CIS-TRANS ISOMERASE-RELATED"/>
    <property type="match status" value="1"/>
</dbReference>
<sequence>MAEQIFATLNTTLGKIVIQLYPEQAPVTVDNFVGLAEGTRDWRHPETGEPRTGTPLYNGTVFHRVIPGFMIQGGDPLGRGTGGPGYEFKDEFHPDLKFNKPYLLAMANAGPGTNGSQFFITTDNIGQVQHLTGRHTIFGKVIEGTDVVDRISNAPTGRMDKPVNDVVIESVTIDRRQS</sequence>
<evidence type="ECO:0000313" key="10">
    <source>
        <dbReference type="EMBL" id="KAB2344734.1"/>
    </source>
</evidence>
<proteinExistence type="inferred from homology"/>
<comment type="caution">
    <text evidence="10">The sequence shown here is derived from an EMBL/GenBank/DDBJ whole genome shotgun (WGS) entry which is preliminary data.</text>
</comment>
<evidence type="ECO:0000256" key="2">
    <source>
        <dbReference type="ARBA" id="ARBA00002388"/>
    </source>
</evidence>
<protein>
    <recommendedName>
        <fullName evidence="8">Peptidyl-prolyl cis-trans isomerase</fullName>
        <shortName evidence="8">PPIase</shortName>
        <ecNumber evidence="8">5.2.1.8</ecNumber>
    </recommendedName>
</protein>
<dbReference type="PIRSF" id="PIRSF001467">
    <property type="entry name" value="Peptidylpro_ismrse"/>
    <property type="match status" value="1"/>
</dbReference>
<dbReference type="InterPro" id="IPR024936">
    <property type="entry name" value="Cyclophilin-type_PPIase"/>
</dbReference>
<dbReference type="Proteomes" id="UP000468735">
    <property type="component" value="Unassembled WGS sequence"/>
</dbReference>
<dbReference type="PANTHER" id="PTHR45625:SF4">
    <property type="entry name" value="PEPTIDYLPROLYL ISOMERASE DOMAIN AND WD REPEAT-CONTAINING PROTEIN 1"/>
    <property type="match status" value="1"/>
</dbReference>
<accession>A0A6H9YGA8</accession>
<dbReference type="PRINTS" id="PR00153">
    <property type="entry name" value="CSAPPISMRASE"/>
</dbReference>
<dbReference type="GO" id="GO:0003755">
    <property type="term" value="F:peptidyl-prolyl cis-trans isomerase activity"/>
    <property type="evidence" value="ECO:0007669"/>
    <property type="project" value="UniProtKB-UniRule"/>
</dbReference>
<comment type="catalytic activity">
    <reaction evidence="1 8">
        <text>[protein]-peptidylproline (omega=180) = [protein]-peptidylproline (omega=0)</text>
        <dbReference type="Rhea" id="RHEA:16237"/>
        <dbReference type="Rhea" id="RHEA-COMP:10747"/>
        <dbReference type="Rhea" id="RHEA-COMP:10748"/>
        <dbReference type="ChEBI" id="CHEBI:83833"/>
        <dbReference type="ChEBI" id="CHEBI:83834"/>
        <dbReference type="EC" id="5.2.1.8"/>
    </reaction>
</comment>
<dbReference type="InterPro" id="IPR002130">
    <property type="entry name" value="Cyclophilin-type_PPIase_dom"/>
</dbReference>
<dbReference type="InterPro" id="IPR044666">
    <property type="entry name" value="Cyclophilin_A-like"/>
</dbReference>
<evidence type="ECO:0000256" key="3">
    <source>
        <dbReference type="ARBA" id="ARBA00004496"/>
    </source>
</evidence>
<comment type="function">
    <text evidence="2 8">PPIases accelerate the folding of proteins. It catalyzes the cis-trans isomerization of proline imidic peptide bonds in oligopeptides.</text>
</comment>
<evidence type="ECO:0000259" key="9">
    <source>
        <dbReference type="PROSITE" id="PS50072"/>
    </source>
</evidence>
<evidence type="ECO:0000256" key="7">
    <source>
        <dbReference type="ARBA" id="ARBA00023235"/>
    </source>
</evidence>